<dbReference type="EMBL" id="LXQA010412143">
    <property type="protein sequence ID" value="MCI50152.1"/>
    <property type="molecule type" value="Genomic_DNA"/>
</dbReference>
<evidence type="ECO:0000256" key="1">
    <source>
        <dbReference type="SAM" id="MobiDB-lite"/>
    </source>
</evidence>
<organism evidence="2 3">
    <name type="scientific">Trifolium medium</name>
    <dbReference type="NCBI Taxonomy" id="97028"/>
    <lineage>
        <taxon>Eukaryota</taxon>
        <taxon>Viridiplantae</taxon>
        <taxon>Streptophyta</taxon>
        <taxon>Embryophyta</taxon>
        <taxon>Tracheophyta</taxon>
        <taxon>Spermatophyta</taxon>
        <taxon>Magnoliopsida</taxon>
        <taxon>eudicotyledons</taxon>
        <taxon>Gunneridae</taxon>
        <taxon>Pentapetalae</taxon>
        <taxon>rosids</taxon>
        <taxon>fabids</taxon>
        <taxon>Fabales</taxon>
        <taxon>Fabaceae</taxon>
        <taxon>Papilionoideae</taxon>
        <taxon>50 kb inversion clade</taxon>
        <taxon>NPAAA clade</taxon>
        <taxon>Hologalegina</taxon>
        <taxon>IRL clade</taxon>
        <taxon>Trifolieae</taxon>
        <taxon>Trifolium</taxon>
    </lineage>
</organism>
<feature type="compositionally biased region" description="Basic and acidic residues" evidence="1">
    <location>
        <begin position="18"/>
        <end position="36"/>
    </location>
</feature>
<dbReference type="AlphaFoldDB" id="A0A392SP09"/>
<keyword evidence="3" id="KW-1185">Reference proteome</keyword>
<feature type="non-terminal residue" evidence="2">
    <location>
        <position position="67"/>
    </location>
</feature>
<name>A0A392SP09_9FABA</name>
<dbReference type="Proteomes" id="UP000265520">
    <property type="component" value="Unassembled WGS sequence"/>
</dbReference>
<reference evidence="2 3" key="1">
    <citation type="journal article" date="2018" name="Front. Plant Sci.">
        <title>Red Clover (Trifolium pratense) and Zigzag Clover (T. medium) - A Picture of Genomic Similarities and Differences.</title>
        <authorList>
            <person name="Dluhosova J."/>
            <person name="Istvanek J."/>
            <person name="Nedelnik J."/>
            <person name="Repkova J."/>
        </authorList>
    </citation>
    <scope>NUCLEOTIDE SEQUENCE [LARGE SCALE GENOMIC DNA]</scope>
    <source>
        <strain evidence="3">cv. 10/8</strain>
        <tissue evidence="2">Leaf</tissue>
    </source>
</reference>
<evidence type="ECO:0000313" key="2">
    <source>
        <dbReference type="EMBL" id="MCI50152.1"/>
    </source>
</evidence>
<sequence>MLDSSGMQNPHLDSPMVEPHRDEVQISDKDKKDKKIGQLGLSLTNSSTAESMPVPCDPAVCPDLDSK</sequence>
<comment type="caution">
    <text evidence="2">The sequence shown here is derived from an EMBL/GenBank/DDBJ whole genome shotgun (WGS) entry which is preliminary data.</text>
</comment>
<accession>A0A392SP09</accession>
<feature type="region of interest" description="Disordered" evidence="1">
    <location>
        <begin position="1"/>
        <end position="67"/>
    </location>
</feature>
<evidence type="ECO:0000313" key="3">
    <source>
        <dbReference type="Proteomes" id="UP000265520"/>
    </source>
</evidence>
<proteinExistence type="predicted"/>
<feature type="compositionally biased region" description="Polar residues" evidence="1">
    <location>
        <begin position="41"/>
        <end position="50"/>
    </location>
</feature>
<protein>
    <submittedName>
        <fullName evidence="2">Autophagy-related protein</fullName>
    </submittedName>
</protein>